<evidence type="ECO:0000313" key="1">
    <source>
        <dbReference type="EMBL" id="NHN33540.1"/>
    </source>
</evidence>
<accession>A0ABX0JID8</accession>
<dbReference type="EMBL" id="JAAOIW010000012">
    <property type="protein sequence ID" value="NHN33540.1"/>
    <property type="molecule type" value="Genomic_DNA"/>
</dbReference>
<dbReference type="RefSeq" id="WP_166153843.1">
    <property type="nucleotide sequence ID" value="NZ_JAAOIW010000012.1"/>
</dbReference>
<name>A0ABX0JID8_9BACL</name>
<evidence type="ECO:0000313" key="2">
    <source>
        <dbReference type="Proteomes" id="UP001165962"/>
    </source>
</evidence>
<reference evidence="1" key="1">
    <citation type="submission" date="2020-03" db="EMBL/GenBank/DDBJ databases">
        <title>Draft sequencing of Paenibacilllus sp. S3N08.</title>
        <authorList>
            <person name="Kim D.-U."/>
        </authorList>
    </citation>
    <scope>NUCLEOTIDE SEQUENCE</scope>
    <source>
        <strain evidence="1">S3N08</strain>
    </source>
</reference>
<comment type="caution">
    <text evidence="1">The sequence shown here is derived from an EMBL/GenBank/DDBJ whole genome shotgun (WGS) entry which is preliminary data.</text>
</comment>
<protein>
    <recommendedName>
        <fullName evidence="3">Head-tail joining protein</fullName>
    </recommendedName>
</protein>
<dbReference type="Proteomes" id="UP001165962">
    <property type="component" value="Unassembled WGS sequence"/>
</dbReference>
<proteinExistence type="predicted"/>
<organism evidence="1 2">
    <name type="scientific">Paenibacillus agricola</name>
    <dbReference type="NCBI Taxonomy" id="2716264"/>
    <lineage>
        <taxon>Bacteria</taxon>
        <taxon>Bacillati</taxon>
        <taxon>Bacillota</taxon>
        <taxon>Bacilli</taxon>
        <taxon>Bacillales</taxon>
        <taxon>Paenibacillaceae</taxon>
        <taxon>Paenibacillus</taxon>
    </lineage>
</organism>
<sequence>MINVGRITLSRNFAQPKGFTVFRITGETVGGRFTPFPEAEIKMQGTITVASPKDLEQVPEGDRVTGSMCFYSTQQIHVTRPEGISDEIVWQGERYRVSAVVPWQDFGYFKAFGVRMAGD</sequence>
<evidence type="ECO:0008006" key="3">
    <source>
        <dbReference type="Google" id="ProtNLM"/>
    </source>
</evidence>
<keyword evidence="2" id="KW-1185">Reference proteome</keyword>
<gene>
    <name evidence="1" type="ORF">G9U52_27365</name>
</gene>